<keyword evidence="1" id="KW-0732">Signal</keyword>
<dbReference type="SUPFAM" id="SSF51261">
    <property type="entry name" value="Duplicated hybrid motif"/>
    <property type="match status" value="1"/>
</dbReference>
<proteinExistence type="predicted"/>
<comment type="caution">
    <text evidence="4">The sequence shown here is derived from an EMBL/GenBank/DDBJ whole genome shotgun (WGS) entry which is preliminary data.</text>
</comment>
<dbReference type="CDD" id="cd12797">
    <property type="entry name" value="M23_peptidase"/>
    <property type="match status" value="1"/>
</dbReference>
<evidence type="ECO:0000313" key="5">
    <source>
        <dbReference type="Proteomes" id="UP000295684"/>
    </source>
</evidence>
<dbReference type="InterPro" id="IPR011055">
    <property type="entry name" value="Dup_hybrid_motif"/>
</dbReference>
<keyword evidence="6" id="KW-1185">Reference proteome</keyword>
<evidence type="ECO:0000259" key="2">
    <source>
        <dbReference type="Pfam" id="PF01551"/>
    </source>
</evidence>
<evidence type="ECO:0000256" key="1">
    <source>
        <dbReference type="SAM" id="SignalP"/>
    </source>
</evidence>
<dbReference type="RefSeq" id="WP_132529963.1">
    <property type="nucleotide sequence ID" value="NZ_BMJO01000003.1"/>
</dbReference>
<feature type="signal peptide" evidence="1">
    <location>
        <begin position="1"/>
        <end position="18"/>
    </location>
</feature>
<evidence type="ECO:0000313" key="4">
    <source>
        <dbReference type="EMBL" id="TCO28889.1"/>
    </source>
</evidence>
<dbReference type="Proteomes" id="UP000295684">
    <property type="component" value="Unassembled WGS sequence"/>
</dbReference>
<dbReference type="EMBL" id="BMJO01000003">
    <property type="protein sequence ID" value="GGE52622.1"/>
    <property type="molecule type" value="Genomic_DNA"/>
</dbReference>
<dbReference type="PANTHER" id="PTHR21666:SF268">
    <property type="entry name" value="PEPTIDASE M23 DOMAIN-CONTAINING PROTEIN"/>
    <property type="match status" value="1"/>
</dbReference>
<feature type="chain" id="PRO_5020190725" evidence="1">
    <location>
        <begin position="19"/>
        <end position="441"/>
    </location>
</feature>
<name>A0A4R2HIY1_9SPHI</name>
<feature type="domain" description="M23ase beta-sheet core" evidence="2">
    <location>
        <begin position="201"/>
        <end position="298"/>
    </location>
</feature>
<dbReference type="Gene3D" id="2.30.30.40">
    <property type="entry name" value="SH3 Domains"/>
    <property type="match status" value="1"/>
</dbReference>
<dbReference type="Gene3D" id="2.70.70.10">
    <property type="entry name" value="Glucose Permease (Domain IIA)"/>
    <property type="match status" value="1"/>
</dbReference>
<dbReference type="Pfam" id="PF01551">
    <property type="entry name" value="Peptidase_M23"/>
    <property type="match status" value="1"/>
</dbReference>
<reference evidence="3" key="4">
    <citation type="submission" date="2024-05" db="EMBL/GenBank/DDBJ databases">
        <authorList>
            <person name="Sun Q."/>
            <person name="Zhou Y."/>
        </authorList>
    </citation>
    <scope>NUCLEOTIDE SEQUENCE</scope>
    <source>
        <strain evidence="3">CGMCC 1.15644</strain>
    </source>
</reference>
<evidence type="ECO:0000313" key="6">
    <source>
        <dbReference type="Proteomes" id="UP000622648"/>
    </source>
</evidence>
<organism evidence="4 5">
    <name type="scientific">Pedobacter psychrotolerans</name>
    <dbReference type="NCBI Taxonomy" id="1843235"/>
    <lineage>
        <taxon>Bacteria</taxon>
        <taxon>Pseudomonadati</taxon>
        <taxon>Bacteroidota</taxon>
        <taxon>Sphingobacteriia</taxon>
        <taxon>Sphingobacteriales</taxon>
        <taxon>Sphingobacteriaceae</taxon>
        <taxon>Pedobacter</taxon>
    </lineage>
</organism>
<dbReference type="InterPro" id="IPR016047">
    <property type="entry name" value="M23ase_b-sheet_dom"/>
</dbReference>
<reference evidence="3" key="1">
    <citation type="journal article" date="2014" name="Int. J. Syst. Evol. Microbiol.">
        <title>Complete genome of a new Firmicutes species belonging to the dominant human colonic microbiota ('Ruminococcus bicirculans') reveals two chromosomes and a selective capacity to utilize plant glucans.</title>
        <authorList>
            <consortium name="NISC Comparative Sequencing Program"/>
            <person name="Wegmann U."/>
            <person name="Louis P."/>
            <person name="Goesmann A."/>
            <person name="Henrissat B."/>
            <person name="Duncan S.H."/>
            <person name="Flint H.J."/>
        </authorList>
    </citation>
    <scope>NUCLEOTIDE SEQUENCE</scope>
    <source>
        <strain evidence="3">CGMCC 1.15644</strain>
    </source>
</reference>
<dbReference type="Proteomes" id="UP000622648">
    <property type="component" value="Unassembled WGS sequence"/>
</dbReference>
<dbReference type="OrthoDB" id="9810477at2"/>
<evidence type="ECO:0000313" key="3">
    <source>
        <dbReference type="EMBL" id="GGE52622.1"/>
    </source>
</evidence>
<dbReference type="AlphaFoldDB" id="A0A4R2HIY1"/>
<dbReference type="PANTHER" id="PTHR21666">
    <property type="entry name" value="PEPTIDASE-RELATED"/>
    <property type="match status" value="1"/>
</dbReference>
<sequence>MMPSRFFHLLLFTLISSALFSCKTGSVNLFKAATPHEQYQRKLINTGLDQTAMGSAWIKSASLSLDKALNITLPYQETGYFASDKVPAAAYQFTATKGQKLNISITKKPADAAMLYLDVWHLPTGGNSKMVASADTLNNPIQYEIDVTGNYLIRLQPELLQSVQYTLEITTGPSLSFPTPSNSSKSIGSYWGDGRDNNARKHEGVDIFGKFRSPVLAIAEGTITRVNENNLGGKVVWLRPKGKDYTLYYAHLDEQIATEGQEVNVGDTVGLMGNTGNAKNTATHLHFGIYASGGAMNPLPFIDPVTKTPQKITASVNNLNKTLRTSRTVKFLNAPLQSAGVVESLSKAAIVNVQSATGDFYKAELPDGKIGFIQSTALSDINKPLKKIKINALQQMVYDQPDRTAAIKKTLMAGQLVSVLGSFGDYQFISDEDALRGWIVK</sequence>
<dbReference type="EMBL" id="SLWO01000002">
    <property type="protein sequence ID" value="TCO28889.1"/>
    <property type="molecule type" value="Genomic_DNA"/>
</dbReference>
<reference evidence="4 5" key="3">
    <citation type="submission" date="2019-03" db="EMBL/GenBank/DDBJ databases">
        <title>Genomic Encyclopedia of Type Strains, Phase IV (KMG-IV): sequencing the most valuable type-strain genomes for metagenomic binning, comparative biology and taxonomic classification.</title>
        <authorList>
            <person name="Goeker M."/>
        </authorList>
    </citation>
    <scope>NUCLEOTIDE SEQUENCE [LARGE SCALE GENOMIC DNA]</scope>
    <source>
        <strain evidence="4 5">DSM 103236</strain>
    </source>
</reference>
<dbReference type="GO" id="GO:0004222">
    <property type="term" value="F:metalloendopeptidase activity"/>
    <property type="evidence" value="ECO:0007669"/>
    <property type="project" value="TreeGrafter"/>
</dbReference>
<gene>
    <name evidence="4" type="ORF">EV200_102307</name>
    <name evidence="3" type="ORF">GCM10011413_18610</name>
</gene>
<dbReference type="PROSITE" id="PS51257">
    <property type="entry name" value="PROKAR_LIPOPROTEIN"/>
    <property type="match status" value="1"/>
</dbReference>
<protein>
    <submittedName>
        <fullName evidence="4">Peptidase M23-like protein</fullName>
    </submittedName>
</protein>
<reference evidence="6" key="2">
    <citation type="journal article" date="2019" name="Int. J. Syst. Evol. Microbiol.">
        <title>The Global Catalogue of Microorganisms (GCM) 10K type strain sequencing project: providing services to taxonomists for standard genome sequencing and annotation.</title>
        <authorList>
            <consortium name="The Broad Institute Genomics Platform"/>
            <consortium name="The Broad Institute Genome Sequencing Center for Infectious Disease"/>
            <person name="Wu L."/>
            <person name="Ma J."/>
        </authorList>
    </citation>
    <scope>NUCLEOTIDE SEQUENCE [LARGE SCALE GENOMIC DNA]</scope>
    <source>
        <strain evidence="6">CGMCC 1.15644</strain>
    </source>
</reference>
<dbReference type="Gene3D" id="2.60.120.380">
    <property type="match status" value="1"/>
</dbReference>
<dbReference type="InterPro" id="IPR050570">
    <property type="entry name" value="Cell_wall_metabolism_enzyme"/>
</dbReference>
<accession>A0A4R2HIY1</accession>